<evidence type="ECO:0000256" key="2">
    <source>
        <dbReference type="ARBA" id="ARBA00022741"/>
    </source>
</evidence>
<dbReference type="InterPro" id="IPR017871">
    <property type="entry name" value="ABC_transporter-like_CS"/>
</dbReference>
<gene>
    <name evidence="5" type="ORF">UV42_C0026G0002</name>
</gene>
<dbReference type="InterPro" id="IPR003593">
    <property type="entry name" value="AAA+_ATPase"/>
</dbReference>
<dbReference type="GO" id="GO:0016887">
    <property type="term" value="F:ATP hydrolysis activity"/>
    <property type="evidence" value="ECO:0007669"/>
    <property type="project" value="InterPro"/>
</dbReference>
<dbReference type="GO" id="GO:0005886">
    <property type="term" value="C:plasma membrane"/>
    <property type="evidence" value="ECO:0007669"/>
    <property type="project" value="TreeGrafter"/>
</dbReference>
<evidence type="ECO:0000259" key="4">
    <source>
        <dbReference type="PROSITE" id="PS50893"/>
    </source>
</evidence>
<dbReference type="PANTHER" id="PTHR24220">
    <property type="entry name" value="IMPORT ATP-BINDING PROTEIN"/>
    <property type="match status" value="1"/>
</dbReference>
<dbReference type="PROSITE" id="PS50893">
    <property type="entry name" value="ABC_TRANSPORTER_2"/>
    <property type="match status" value="1"/>
</dbReference>
<dbReference type="InterPro" id="IPR017911">
    <property type="entry name" value="MacB-like_ATP-bd"/>
</dbReference>
<dbReference type="Proteomes" id="UP000033867">
    <property type="component" value="Unassembled WGS sequence"/>
</dbReference>
<dbReference type="Gene3D" id="3.40.50.300">
    <property type="entry name" value="P-loop containing nucleotide triphosphate hydrolases"/>
    <property type="match status" value="1"/>
</dbReference>
<dbReference type="SUPFAM" id="SSF52540">
    <property type="entry name" value="P-loop containing nucleoside triphosphate hydrolases"/>
    <property type="match status" value="1"/>
</dbReference>
<dbReference type="Pfam" id="PF00005">
    <property type="entry name" value="ABC_tran"/>
    <property type="match status" value="1"/>
</dbReference>
<dbReference type="CDD" id="cd03255">
    <property type="entry name" value="ABC_MJ0796_LolCDE_FtsE"/>
    <property type="match status" value="1"/>
</dbReference>
<dbReference type="GO" id="GO:0022857">
    <property type="term" value="F:transmembrane transporter activity"/>
    <property type="evidence" value="ECO:0007669"/>
    <property type="project" value="TreeGrafter"/>
</dbReference>
<evidence type="ECO:0000313" key="6">
    <source>
        <dbReference type="Proteomes" id="UP000033867"/>
    </source>
</evidence>
<keyword evidence="1" id="KW-0813">Transport</keyword>
<feature type="domain" description="ABC transporter" evidence="4">
    <location>
        <begin position="7"/>
        <end position="245"/>
    </location>
</feature>
<proteinExistence type="predicted"/>
<dbReference type="AlphaFoldDB" id="A0A0G1DKY4"/>
<reference evidence="5 6" key="1">
    <citation type="journal article" date="2015" name="Nature">
        <title>rRNA introns, odd ribosomes, and small enigmatic genomes across a large radiation of phyla.</title>
        <authorList>
            <person name="Brown C.T."/>
            <person name="Hug L.A."/>
            <person name="Thomas B.C."/>
            <person name="Sharon I."/>
            <person name="Castelle C.J."/>
            <person name="Singh A."/>
            <person name="Wilkins M.J."/>
            <person name="Williams K.H."/>
            <person name="Banfield J.F."/>
        </authorList>
    </citation>
    <scope>NUCLEOTIDE SEQUENCE [LARGE SCALE GENOMIC DNA]</scope>
</reference>
<protein>
    <submittedName>
        <fullName evidence="5">ABC transporter, ATP-binding protein</fullName>
    </submittedName>
</protein>
<comment type="caution">
    <text evidence="5">The sequence shown here is derived from an EMBL/GenBank/DDBJ whole genome shotgun (WGS) entry which is preliminary data.</text>
</comment>
<dbReference type="InterPro" id="IPR015854">
    <property type="entry name" value="ABC_transpr_LolD-like"/>
</dbReference>
<dbReference type="PANTHER" id="PTHR24220:SF86">
    <property type="entry name" value="ABC TRANSPORTER ABCH.1"/>
    <property type="match status" value="1"/>
</dbReference>
<dbReference type="GO" id="GO:0098796">
    <property type="term" value="C:membrane protein complex"/>
    <property type="evidence" value="ECO:0007669"/>
    <property type="project" value="UniProtKB-ARBA"/>
</dbReference>
<dbReference type="SMART" id="SM00382">
    <property type="entry name" value="AAA"/>
    <property type="match status" value="1"/>
</dbReference>
<dbReference type="PROSITE" id="PS00211">
    <property type="entry name" value="ABC_TRANSPORTER_1"/>
    <property type="match status" value="1"/>
</dbReference>
<dbReference type="EMBL" id="LCEK01000026">
    <property type="protein sequence ID" value="KKS71496.1"/>
    <property type="molecule type" value="Genomic_DNA"/>
</dbReference>
<evidence type="ECO:0000313" key="5">
    <source>
        <dbReference type="EMBL" id="KKS71496.1"/>
    </source>
</evidence>
<keyword evidence="2" id="KW-0547">Nucleotide-binding</keyword>
<dbReference type="InterPro" id="IPR003439">
    <property type="entry name" value="ABC_transporter-like_ATP-bd"/>
</dbReference>
<keyword evidence="3 5" id="KW-0067">ATP-binding</keyword>
<accession>A0A0G1DKY4</accession>
<dbReference type="InterPro" id="IPR027417">
    <property type="entry name" value="P-loop_NTPase"/>
</dbReference>
<dbReference type="GO" id="GO:0005524">
    <property type="term" value="F:ATP binding"/>
    <property type="evidence" value="ECO:0007669"/>
    <property type="project" value="UniProtKB-KW"/>
</dbReference>
<organism evidence="5 6">
    <name type="scientific">Candidatus Magasanikbacteria bacterium GW2011_GWE2_42_7</name>
    <dbReference type="NCBI Taxonomy" id="1619052"/>
    <lineage>
        <taxon>Bacteria</taxon>
        <taxon>Candidatus Magasanikiibacteriota</taxon>
    </lineage>
</organism>
<name>A0A0G1DKY4_9BACT</name>
<dbReference type="FunFam" id="3.40.50.300:FF:000032">
    <property type="entry name" value="Export ABC transporter ATP-binding protein"/>
    <property type="match status" value="1"/>
</dbReference>
<sequence>MPAAISIHNLSVTYFPGKSNEVKALSNATLDIYSGEFIIFFGPSGCGKSTLLYTIAGLERPTEGEVVVQNLTLHDLKNKELEYYHQFTTGMVFQAFHLIPSLSVEKNILLPQIAVGGKRKERQAEAERLMKYFGVYEQRGKLPNELSGGQQQRVAICRSLINDPEIIFADEPVGNLDSKSAQDVLALIQELNIKQKKTIILVTHDPSHLDIADRVFFMKDGKIINTKENPNKRHITPGELAAAPAPPKTNLELVSTSFTKEGAFGLEGMLLDYTAKEIVAEALTGFTAEEINRIEQYVKSYLTDVKAKPSTLQEYLNEDYMTANGLALNKRSAKRLTTLLTHTAKEMRDLHDRVISKHKKKPNYAAELRYYLLGTFDVSLRNTEAIDAMDAVIKDRINDRTDRKGAQAMFELPISRGGVGLRKRVARKMAKHLDVVLLARYRVEKKAKKI</sequence>
<evidence type="ECO:0000256" key="3">
    <source>
        <dbReference type="ARBA" id="ARBA00022840"/>
    </source>
</evidence>
<evidence type="ECO:0000256" key="1">
    <source>
        <dbReference type="ARBA" id="ARBA00022448"/>
    </source>
</evidence>